<organism evidence="3">
    <name type="scientific">marine sediment metagenome</name>
    <dbReference type="NCBI Taxonomy" id="412755"/>
    <lineage>
        <taxon>unclassified sequences</taxon>
        <taxon>metagenomes</taxon>
        <taxon>ecological metagenomes</taxon>
    </lineage>
</organism>
<keyword evidence="1" id="KW-0472">Membrane</keyword>
<accession>A0A0F9FDD9</accession>
<sequence>ATAHRWLGRWYKEGVFDRVLSGLLRKGISSGKVDLSTLLVDGSFSPAPGSGESVNHGYKGKGVVVHVLADGSGNPLAITTTPANSNERLQVEILLDKANIHPTKTMPIFEADKGYDCLWLRSFLLQKHLFPLIPYRKNTSKASVFKETFSINSKRWKVERTFAGLKRKCRRLMMRWERKLVIREAFTILGLMFMWVNNLLR</sequence>
<keyword evidence="1" id="KW-1133">Transmembrane helix</keyword>
<dbReference type="InterPro" id="IPR002559">
    <property type="entry name" value="Transposase_11"/>
</dbReference>
<keyword evidence="1" id="KW-0812">Transmembrane</keyword>
<dbReference type="EMBL" id="LAZR01024038">
    <property type="protein sequence ID" value="KKL76461.1"/>
    <property type="molecule type" value="Genomic_DNA"/>
</dbReference>
<dbReference type="GO" id="GO:0003677">
    <property type="term" value="F:DNA binding"/>
    <property type="evidence" value="ECO:0007669"/>
    <property type="project" value="InterPro"/>
</dbReference>
<dbReference type="GO" id="GO:0004803">
    <property type="term" value="F:transposase activity"/>
    <property type="evidence" value="ECO:0007669"/>
    <property type="project" value="InterPro"/>
</dbReference>
<dbReference type="Pfam" id="PF01609">
    <property type="entry name" value="DDE_Tnp_1"/>
    <property type="match status" value="1"/>
</dbReference>
<dbReference type="GO" id="GO:0006313">
    <property type="term" value="P:DNA transposition"/>
    <property type="evidence" value="ECO:0007669"/>
    <property type="project" value="InterPro"/>
</dbReference>
<comment type="caution">
    <text evidence="3">The sequence shown here is derived from an EMBL/GenBank/DDBJ whole genome shotgun (WGS) entry which is preliminary data.</text>
</comment>
<gene>
    <name evidence="3" type="ORF">LCGC14_2044690</name>
</gene>
<feature type="non-terminal residue" evidence="3">
    <location>
        <position position="1"/>
    </location>
</feature>
<proteinExistence type="predicted"/>
<evidence type="ECO:0000259" key="2">
    <source>
        <dbReference type="Pfam" id="PF01609"/>
    </source>
</evidence>
<feature type="domain" description="Transposase IS4-like" evidence="2">
    <location>
        <begin position="36"/>
        <end position="141"/>
    </location>
</feature>
<evidence type="ECO:0000256" key="1">
    <source>
        <dbReference type="SAM" id="Phobius"/>
    </source>
</evidence>
<protein>
    <recommendedName>
        <fullName evidence="2">Transposase IS4-like domain-containing protein</fullName>
    </recommendedName>
</protein>
<reference evidence="3" key="1">
    <citation type="journal article" date="2015" name="Nature">
        <title>Complex archaea that bridge the gap between prokaryotes and eukaryotes.</title>
        <authorList>
            <person name="Spang A."/>
            <person name="Saw J.H."/>
            <person name="Jorgensen S.L."/>
            <person name="Zaremba-Niedzwiedzka K."/>
            <person name="Martijn J."/>
            <person name="Lind A.E."/>
            <person name="van Eijk R."/>
            <person name="Schleper C."/>
            <person name="Guy L."/>
            <person name="Ettema T.J."/>
        </authorList>
    </citation>
    <scope>NUCLEOTIDE SEQUENCE</scope>
</reference>
<dbReference type="AlphaFoldDB" id="A0A0F9FDD9"/>
<name>A0A0F9FDD9_9ZZZZ</name>
<evidence type="ECO:0000313" key="3">
    <source>
        <dbReference type="EMBL" id="KKL76461.1"/>
    </source>
</evidence>
<feature type="transmembrane region" description="Helical" evidence="1">
    <location>
        <begin position="180"/>
        <end position="200"/>
    </location>
</feature>
<dbReference type="PANTHER" id="PTHR30007">
    <property type="entry name" value="PHP DOMAIN PROTEIN"/>
    <property type="match status" value="1"/>
</dbReference>